<accession>A0A1I5DH22</accession>
<evidence type="ECO:0000259" key="5">
    <source>
        <dbReference type="Pfam" id="PF13439"/>
    </source>
</evidence>
<dbReference type="SUPFAM" id="SSF53448">
    <property type="entry name" value="Nucleotide-diphospho-sugar transferases"/>
    <property type="match status" value="1"/>
</dbReference>
<feature type="compositionally biased region" description="Low complexity" evidence="3">
    <location>
        <begin position="48"/>
        <end position="64"/>
    </location>
</feature>
<evidence type="ECO:0000256" key="1">
    <source>
        <dbReference type="ARBA" id="ARBA00022676"/>
    </source>
</evidence>
<evidence type="ECO:0000313" key="7">
    <source>
        <dbReference type="Proteomes" id="UP000183642"/>
    </source>
</evidence>
<dbReference type="EMBL" id="FOWE01000002">
    <property type="protein sequence ID" value="SFN98522.1"/>
    <property type="molecule type" value="Genomic_DNA"/>
</dbReference>
<evidence type="ECO:0000256" key="2">
    <source>
        <dbReference type="ARBA" id="ARBA00022679"/>
    </source>
</evidence>
<dbReference type="PANTHER" id="PTHR12526:SF510">
    <property type="entry name" value="D-INOSITOL 3-PHOSPHATE GLYCOSYLTRANSFERASE"/>
    <property type="match status" value="1"/>
</dbReference>
<dbReference type="Gene3D" id="3.40.50.2000">
    <property type="entry name" value="Glycogen Phosphorylase B"/>
    <property type="match status" value="2"/>
</dbReference>
<dbReference type="Proteomes" id="UP000183642">
    <property type="component" value="Unassembled WGS sequence"/>
</dbReference>
<dbReference type="InterPro" id="IPR028098">
    <property type="entry name" value="Glyco_trans_4-like_N"/>
</dbReference>
<reference evidence="7" key="1">
    <citation type="submission" date="2016-10" db="EMBL/GenBank/DDBJ databases">
        <authorList>
            <person name="Varghese N."/>
            <person name="Submissions S."/>
        </authorList>
    </citation>
    <scope>NUCLEOTIDE SEQUENCE [LARGE SCALE GENOMIC DNA]</scope>
    <source>
        <strain evidence="7">DSM 43161</strain>
    </source>
</reference>
<feature type="compositionally biased region" description="Basic and acidic residues" evidence="3">
    <location>
        <begin position="1"/>
        <end position="46"/>
    </location>
</feature>
<dbReference type="Pfam" id="PF13692">
    <property type="entry name" value="Glyco_trans_1_4"/>
    <property type="match status" value="1"/>
</dbReference>
<proteinExistence type="predicted"/>
<dbReference type="Pfam" id="PF00535">
    <property type="entry name" value="Glycos_transf_2"/>
    <property type="match status" value="1"/>
</dbReference>
<dbReference type="CDD" id="cd03801">
    <property type="entry name" value="GT4_PimA-like"/>
    <property type="match status" value="1"/>
</dbReference>
<feature type="domain" description="Glycosyltransferase 2-like" evidence="4">
    <location>
        <begin position="73"/>
        <end position="183"/>
    </location>
</feature>
<organism evidence="6 7">
    <name type="scientific">Geodermatophilus obscurus</name>
    <dbReference type="NCBI Taxonomy" id="1861"/>
    <lineage>
        <taxon>Bacteria</taxon>
        <taxon>Bacillati</taxon>
        <taxon>Actinomycetota</taxon>
        <taxon>Actinomycetes</taxon>
        <taxon>Geodermatophilales</taxon>
        <taxon>Geodermatophilaceae</taxon>
        <taxon>Geodermatophilus</taxon>
    </lineage>
</organism>
<keyword evidence="1" id="KW-0328">Glycosyltransferase</keyword>
<dbReference type="PANTHER" id="PTHR12526">
    <property type="entry name" value="GLYCOSYLTRANSFERASE"/>
    <property type="match status" value="1"/>
</dbReference>
<dbReference type="InterPro" id="IPR001173">
    <property type="entry name" value="Glyco_trans_2-like"/>
</dbReference>
<dbReference type="GO" id="GO:0016757">
    <property type="term" value="F:glycosyltransferase activity"/>
    <property type="evidence" value="ECO:0007669"/>
    <property type="project" value="UniProtKB-KW"/>
</dbReference>
<protein>
    <submittedName>
        <fullName evidence="6">Glycosyltransferase, GT2 family</fullName>
    </submittedName>
</protein>
<sequence>MPRRGDDATGGPAHDRPAAAPSERRAARRQEDHHDPSPRDTDDTHRQAGMTATAPVGPAPAGAGPATGGRLGVVVVSYGSSELLRRTLAPAGLPGPDVSVVVVDNLSTAAERAAVRELGAASGWHVVAMPDNRGFGAACNAGVAAARELGCSTFLFLNPDAVITPAVVAELRAQSLREPMSLISPRLLTSDGAVAFLAARTDLRDGRVRRRPAAAGPRTTDPGDWLCGACVVVHDELFSRIGGYDEDYFLYWEDVDLGFRAVAAGATVVLREDLVAVHDEGGTHGERRRGQAKSALYYRYNCRNRLVFAARNLDRRTLLRWVLTTPAVSWQILLRGGRRQLVQDPSLLWPAVRGSLEGLARVLPALLRGPRRRPARPRVLVVHPGAELYGSDRVLIASVESLLHRSDVTVALPGHGPLVAELRSRGADVVVRRMPVLRKAALRPAGVLRLLADTVLGLPSALALLRRASTVYVNTTVLPGWLLLARLTGRRVVCHVHEAEWPGPAVLQRLLLRTLLAAHTVVANSRFTARAVTGLVPALAGRTTVVPNPVPGPPDVVPARLRPTGPARLLFVGRLSPRKGPDVAVRALRALLDRGVDARLTVAGSVFEGYEWFAEELRAGIAASGLTGRVDLTGFRDDVWPLLQEADVVLVPSTLDESFGNAAVEAVLAGRPVVVSDLGGLREAVDGYAAARIAEPGVPESWADAVADLLRDWPAVRRAALADAARAADRHAVGRYAADLLGATDLLDATDLPGATAAVVPAGSRAVAR</sequence>
<dbReference type="AlphaFoldDB" id="A0A1I5DH22"/>
<evidence type="ECO:0000256" key="3">
    <source>
        <dbReference type="SAM" id="MobiDB-lite"/>
    </source>
</evidence>
<gene>
    <name evidence="6" type="ORF">SAMN05660359_00779</name>
</gene>
<feature type="region of interest" description="Disordered" evidence="3">
    <location>
        <begin position="1"/>
        <end position="67"/>
    </location>
</feature>
<dbReference type="InterPro" id="IPR029044">
    <property type="entry name" value="Nucleotide-diphossugar_trans"/>
</dbReference>
<evidence type="ECO:0000259" key="4">
    <source>
        <dbReference type="Pfam" id="PF00535"/>
    </source>
</evidence>
<evidence type="ECO:0000313" key="6">
    <source>
        <dbReference type="EMBL" id="SFN98522.1"/>
    </source>
</evidence>
<keyword evidence="2 6" id="KW-0808">Transferase</keyword>
<keyword evidence="7" id="KW-1185">Reference proteome</keyword>
<feature type="domain" description="Glycosyltransferase subfamily 4-like N-terminal" evidence="5">
    <location>
        <begin position="406"/>
        <end position="550"/>
    </location>
</feature>
<dbReference type="SUPFAM" id="SSF53756">
    <property type="entry name" value="UDP-Glycosyltransferase/glycogen phosphorylase"/>
    <property type="match status" value="1"/>
</dbReference>
<dbReference type="Pfam" id="PF13439">
    <property type="entry name" value="Glyco_transf_4"/>
    <property type="match status" value="1"/>
</dbReference>
<dbReference type="Gene3D" id="3.90.550.10">
    <property type="entry name" value="Spore Coat Polysaccharide Biosynthesis Protein SpsA, Chain A"/>
    <property type="match status" value="1"/>
</dbReference>
<name>A0A1I5DH22_9ACTN</name>